<organism evidence="2">
    <name type="scientific">freshwater metagenome</name>
    <dbReference type="NCBI Taxonomy" id="449393"/>
    <lineage>
        <taxon>unclassified sequences</taxon>
        <taxon>metagenomes</taxon>
        <taxon>ecological metagenomes</taxon>
    </lineage>
</organism>
<proteinExistence type="predicted"/>
<evidence type="ECO:0000313" key="2">
    <source>
        <dbReference type="EMBL" id="CAB4869373.1"/>
    </source>
</evidence>
<reference evidence="2" key="1">
    <citation type="submission" date="2020-05" db="EMBL/GenBank/DDBJ databases">
        <authorList>
            <person name="Chiriac C."/>
            <person name="Salcher M."/>
            <person name="Ghai R."/>
            <person name="Kavagutti S V."/>
        </authorList>
    </citation>
    <scope>NUCLEOTIDE SEQUENCE</scope>
</reference>
<evidence type="ECO:0000256" key="1">
    <source>
        <dbReference type="SAM" id="Phobius"/>
    </source>
</evidence>
<dbReference type="EMBL" id="CAFBLP010000012">
    <property type="protein sequence ID" value="CAB4869373.1"/>
    <property type="molecule type" value="Genomic_DNA"/>
</dbReference>
<keyword evidence="1" id="KW-0472">Membrane</keyword>
<sequence>MLALLSLGWRKTARAAPRLQRGLRPPRPGIPVSEVAVPTYRRTALWKRVWALATTSSLAVLTGTLIAIVVAVGVSWGVTTLSGMLKR</sequence>
<name>A0A6J7DPU5_9ZZZZ</name>
<accession>A0A6J7DPU5</accession>
<gene>
    <name evidence="2" type="ORF">UFOPK3376_00729</name>
</gene>
<feature type="transmembrane region" description="Helical" evidence="1">
    <location>
        <begin position="49"/>
        <end position="78"/>
    </location>
</feature>
<keyword evidence="1" id="KW-1133">Transmembrane helix</keyword>
<protein>
    <submittedName>
        <fullName evidence="2">Unannotated protein</fullName>
    </submittedName>
</protein>
<dbReference type="AlphaFoldDB" id="A0A6J7DPU5"/>
<keyword evidence="1" id="KW-0812">Transmembrane</keyword>